<dbReference type="EMBL" id="JAAGNN010000001">
    <property type="protein sequence ID" value="KAF4093661.1"/>
    <property type="molecule type" value="Genomic_DNA"/>
</dbReference>
<feature type="signal peptide" evidence="1">
    <location>
        <begin position="1"/>
        <end position="24"/>
    </location>
</feature>
<evidence type="ECO:0000313" key="2">
    <source>
        <dbReference type="EMBL" id="KAF4093661.1"/>
    </source>
</evidence>
<reference evidence="2 3" key="1">
    <citation type="submission" date="2020-02" db="EMBL/GenBank/DDBJ databases">
        <title>A chromosome-scale genome assembly of the black bullhead catfish (Ameiurus melas).</title>
        <authorList>
            <person name="Wen M."/>
            <person name="Zham M."/>
            <person name="Cabau C."/>
            <person name="Klopp C."/>
            <person name="Donnadieu C."/>
            <person name="Roques C."/>
            <person name="Bouchez O."/>
            <person name="Lampietro C."/>
            <person name="Jouanno E."/>
            <person name="Herpin A."/>
            <person name="Louis A."/>
            <person name="Berthelot C."/>
            <person name="Parey E."/>
            <person name="Roest-Crollius H."/>
            <person name="Braasch I."/>
            <person name="Postlethwait J."/>
            <person name="Robinson-Rechavi M."/>
            <person name="Echchiki A."/>
            <person name="Begum T."/>
            <person name="Montfort J."/>
            <person name="Schartl M."/>
            <person name="Bobe J."/>
            <person name="Guiguen Y."/>
        </authorList>
    </citation>
    <scope>NUCLEOTIDE SEQUENCE [LARGE SCALE GENOMIC DNA]</scope>
    <source>
        <strain evidence="2">M_S1</strain>
        <tissue evidence="2">Blood</tissue>
    </source>
</reference>
<dbReference type="Proteomes" id="UP000593565">
    <property type="component" value="Unassembled WGS sequence"/>
</dbReference>
<sequence>MHGVLSPLFFTFALLTSSWEWLNGRNEMNGHSAQSSQGSPCNIARLVDRNKKNYSVPSGSSGSSRLRPDEIILDYPLGLIHAVFLNGDDRAGELMNGTSHS</sequence>
<keyword evidence="1" id="KW-0732">Signal</keyword>
<protein>
    <submittedName>
        <fullName evidence="2">Uncharacterized protein</fullName>
    </submittedName>
</protein>
<proteinExistence type="predicted"/>
<name>A0A7J6BHR6_AMEME</name>
<evidence type="ECO:0000256" key="1">
    <source>
        <dbReference type="SAM" id="SignalP"/>
    </source>
</evidence>
<accession>A0A7J6BHR6</accession>
<evidence type="ECO:0000313" key="3">
    <source>
        <dbReference type="Proteomes" id="UP000593565"/>
    </source>
</evidence>
<comment type="caution">
    <text evidence="2">The sequence shown here is derived from an EMBL/GenBank/DDBJ whole genome shotgun (WGS) entry which is preliminary data.</text>
</comment>
<feature type="chain" id="PRO_5029699878" evidence="1">
    <location>
        <begin position="25"/>
        <end position="101"/>
    </location>
</feature>
<dbReference type="AlphaFoldDB" id="A0A7J6BHR6"/>
<organism evidence="2 3">
    <name type="scientific">Ameiurus melas</name>
    <name type="common">Black bullhead</name>
    <name type="synonym">Silurus melas</name>
    <dbReference type="NCBI Taxonomy" id="219545"/>
    <lineage>
        <taxon>Eukaryota</taxon>
        <taxon>Metazoa</taxon>
        <taxon>Chordata</taxon>
        <taxon>Craniata</taxon>
        <taxon>Vertebrata</taxon>
        <taxon>Euteleostomi</taxon>
        <taxon>Actinopterygii</taxon>
        <taxon>Neopterygii</taxon>
        <taxon>Teleostei</taxon>
        <taxon>Ostariophysi</taxon>
        <taxon>Siluriformes</taxon>
        <taxon>Ictaluridae</taxon>
        <taxon>Ameiurus</taxon>
    </lineage>
</organism>
<gene>
    <name evidence="2" type="ORF">AMELA_G00004410</name>
</gene>
<keyword evidence="3" id="KW-1185">Reference proteome</keyword>